<feature type="region of interest" description="Disordered" evidence="1">
    <location>
        <begin position="27"/>
        <end position="74"/>
    </location>
</feature>
<dbReference type="GO" id="GO:0016787">
    <property type="term" value="F:hydrolase activity"/>
    <property type="evidence" value="ECO:0007669"/>
    <property type="project" value="UniProtKB-KW"/>
</dbReference>
<protein>
    <submittedName>
        <fullName evidence="3">Glycoside hydrolase domain-containing protein</fullName>
    </submittedName>
</protein>
<dbReference type="InterPro" id="IPR015020">
    <property type="entry name" value="Rv2525c-like_Glyco_Hydro-like"/>
</dbReference>
<dbReference type="Pfam" id="PF08924">
    <property type="entry name" value="Rv2525c_GlyHyd-like"/>
    <property type="match status" value="1"/>
</dbReference>
<dbReference type="Proteomes" id="UP001595765">
    <property type="component" value="Unassembled WGS sequence"/>
</dbReference>
<organism evidence="3 4">
    <name type="scientific">Streptomyces polygonati</name>
    <dbReference type="NCBI Taxonomy" id="1617087"/>
    <lineage>
        <taxon>Bacteria</taxon>
        <taxon>Bacillati</taxon>
        <taxon>Actinomycetota</taxon>
        <taxon>Actinomycetes</taxon>
        <taxon>Kitasatosporales</taxon>
        <taxon>Streptomycetaceae</taxon>
        <taxon>Streptomyces</taxon>
    </lineage>
</organism>
<sequence>MSERSTFIRFVLSGVLTLVGLLLPAGTATATGPQPSKRSVAGASAEPAPSPRISSGIPSGHRPVPHRPVRHRTTRHRTTGLWATRHRTTGHRALGRSLGGRTFSGDGFDTCRAPDLATMDAWRAHSSYRAVGIYFGGRARACTTQTQLTPDWVRQTTASGWSLLPIYVGSQSPCVTGSNKNPYLIDTRDPAAHGASEGADAVRAAGALGLSPGSALYFDMESYDIRDASCKAATLAYIQAWDRQLSAAGYLSGFYSSADSGVAHLESARRAGAADLPDAIWYARWGVSASLVNEPSLAAAAWTPHARIHQYHGSVSETHGGKSLSIDRDLIDAPVAVVG</sequence>
<keyword evidence="3" id="KW-0378">Hydrolase</keyword>
<dbReference type="InterPro" id="IPR017853">
    <property type="entry name" value="GH"/>
</dbReference>
<comment type="caution">
    <text evidence="3">The sequence shown here is derived from an EMBL/GenBank/DDBJ whole genome shotgun (WGS) entry which is preliminary data.</text>
</comment>
<feature type="compositionally biased region" description="Low complexity" evidence="1">
    <location>
        <begin position="51"/>
        <end position="62"/>
    </location>
</feature>
<dbReference type="CDD" id="cd06418">
    <property type="entry name" value="GH25_BacA-like"/>
    <property type="match status" value="1"/>
</dbReference>
<accession>A0ABV8HPR3</accession>
<proteinExistence type="predicted"/>
<evidence type="ECO:0000259" key="2">
    <source>
        <dbReference type="Pfam" id="PF08924"/>
    </source>
</evidence>
<dbReference type="RefSeq" id="WP_386431521.1">
    <property type="nucleotide sequence ID" value="NZ_JBHSBB010000014.1"/>
</dbReference>
<evidence type="ECO:0000313" key="3">
    <source>
        <dbReference type="EMBL" id="MFC4034043.1"/>
    </source>
</evidence>
<dbReference type="EMBL" id="JBHSBB010000014">
    <property type="protein sequence ID" value="MFC4034043.1"/>
    <property type="molecule type" value="Genomic_DNA"/>
</dbReference>
<reference evidence="4" key="1">
    <citation type="journal article" date="2019" name="Int. J. Syst. Evol. Microbiol.">
        <title>The Global Catalogue of Microorganisms (GCM) 10K type strain sequencing project: providing services to taxonomists for standard genome sequencing and annotation.</title>
        <authorList>
            <consortium name="The Broad Institute Genomics Platform"/>
            <consortium name="The Broad Institute Genome Sequencing Center for Infectious Disease"/>
            <person name="Wu L."/>
            <person name="Ma J."/>
        </authorList>
    </citation>
    <scope>NUCLEOTIDE SEQUENCE [LARGE SCALE GENOMIC DNA]</scope>
    <source>
        <strain evidence="4">CGMCC 4.7237</strain>
    </source>
</reference>
<feature type="domain" description="Rv2525c-like glycoside hydrolase-like" evidence="2">
    <location>
        <begin position="120"/>
        <end position="330"/>
    </location>
</feature>
<evidence type="ECO:0000256" key="1">
    <source>
        <dbReference type="SAM" id="MobiDB-lite"/>
    </source>
</evidence>
<dbReference type="Gene3D" id="3.20.20.80">
    <property type="entry name" value="Glycosidases"/>
    <property type="match status" value="1"/>
</dbReference>
<evidence type="ECO:0000313" key="4">
    <source>
        <dbReference type="Proteomes" id="UP001595765"/>
    </source>
</evidence>
<name>A0ABV8HPR3_9ACTN</name>
<feature type="compositionally biased region" description="Basic residues" evidence="1">
    <location>
        <begin position="63"/>
        <end position="74"/>
    </location>
</feature>
<gene>
    <name evidence="3" type="ORF">ACFO3J_21565</name>
</gene>
<keyword evidence="4" id="KW-1185">Reference proteome</keyword>
<dbReference type="SUPFAM" id="SSF51445">
    <property type="entry name" value="(Trans)glycosidases"/>
    <property type="match status" value="1"/>
</dbReference>